<feature type="compositionally biased region" description="Basic and acidic residues" evidence="2">
    <location>
        <begin position="397"/>
        <end position="406"/>
    </location>
</feature>
<dbReference type="SUPFAM" id="SSF54160">
    <property type="entry name" value="Chromo domain-like"/>
    <property type="match status" value="1"/>
</dbReference>
<feature type="region of interest" description="Disordered" evidence="2">
    <location>
        <begin position="273"/>
        <end position="298"/>
    </location>
</feature>
<evidence type="ECO:0000256" key="1">
    <source>
        <dbReference type="ARBA" id="ARBA00011353"/>
    </source>
</evidence>
<feature type="compositionally biased region" description="Polar residues" evidence="2">
    <location>
        <begin position="470"/>
        <end position="493"/>
    </location>
</feature>
<feature type="compositionally biased region" description="Acidic residues" evidence="2">
    <location>
        <begin position="67"/>
        <end position="76"/>
    </location>
</feature>
<feature type="region of interest" description="Disordered" evidence="2">
    <location>
        <begin position="312"/>
        <end position="406"/>
    </location>
</feature>
<dbReference type="AlphaFoldDB" id="A0A0L0N5B3"/>
<dbReference type="Proteomes" id="UP000036947">
    <property type="component" value="Unassembled WGS sequence"/>
</dbReference>
<sequence length="606" mass="66464">MSHAVTLDRQVFWTPVTTRSEIAPATRPPRCNAAIFQQSSAQASQGHPPTKQAALSNEVILIPSDAESDMDDSDEDGANHGQRTDTARASSVDSLPPISVIIASINEKKDDQILGLEDLEKAFRAANKAGDSPSAASSAEDQSSHASIPLSCSPNGDTSLSQSAPSTPPTSASQQDTATPQQITSTQHLDCVRSTGNSIPPSPERTQGAVSSHECDTTHNGSADAGHSDAMAPCDSMPDNEADGNLSLYQEKTHDLSVSSPGQETPKYQVTPAEVNEQHSPHTEDLSHATPSDSSRTIVKEPQHGLNTMITGLARSSGNRQGKVHDPLTRRSKRTRPLAAKQDAVGGEGDDSSDEYAPSRKRRRVAALAGKKSNERDCQSGRRTRPRAVKTPQNEGSNEHLPMEKTRPITTARYEEWKLPDAVLKCLQDSETATFQLQFTWDVACDLHAPREQPLAGTRLKPVKLRRSQGDVSQVKRTTRNSCPQDLTETDGEQQQLGLPAGVYLVERILARWEKHTFLIKWAGYSATTWEPRKHVKKKMLREFERAFQGFDDGVDVLDMQTRDDKRQVLLHWHGRPTGEDTWVDESLMSPERMERIGTEMNATCV</sequence>
<feature type="domain" description="Chromo" evidence="3">
    <location>
        <begin position="504"/>
        <end position="549"/>
    </location>
</feature>
<feature type="region of interest" description="Disordered" evidence="2">
    <location>
        <begin position="467"/>
        <end position="493"/>
    </location>
</feature>
<proteinExistence type="predicted"/>
<dbReference type="EMBL" id="LFRF01000020">
    <property type="protein sequence ID" value="KND89204.1"/>
    <property type="molecule type" value="Genomic_DNA"/>
</dbReference>
<dbReference type="CDD" id="cd00024">
    <property type="entry name" value="CD_CSD"/>
    <property type="match status" value="1"/>
</dbReference>
<reference evidence="4 5" key="1">
    <citation type="journal article" date="2015" name="BMC Genomics">
        <title>The genome of the truffle-parasite Tolypocladium ophioglossoides and the evolution of antifungal peptaibiotics.</title>
        <authorList>
            <person name="Quandt C.A."/>
            <person name="Bushley K.E."/>
            <person name="Spatafora J.W."/>
        </authorList>
    </citation>
    <scope>NUCLEOTIDE SEQUENCE [LARGE SCALE GENOMIC DNA]</scope>
    <source>
        <strain evidence="4 5">CBS 100239</strain>
    </source>
</reference>
<dbReference type="Gene3D" id="2.40.50.40">
    <property type="match status" value="1"/>
</dbReference>
<dbReference type="InterPro" id="IPR016197">
    <property type="entry name" value="Chromo-like_dom_sf"/>
</dbReference>
<dbReference type="OrthoDB" id="5154110at2759"/>
<dbReference type="SMART" id="SM00298">
    <property type="entry name" value="CHROMO"/>
    <property type="match status" value="2"/>
</dbReference>
<evidence type="ECO:0000313" key="4">
    <source>
        <dbReference type="EMBL" id="KND89204.1"/>
    </source>
</evidence>
<feature type="compositionally biased region" description="Polar residues" evidence="2">
    <location>
        <begin position="176"/>
        <end position="210"/>
    </location>
</feature>
<dbReference type="PROSITE" id="PS50013">
    <property type="entry name" value="CHROMO_2"/>
    <property type="match status" value="1"/>
</dbReference>
<keyword evidence="5" id="KW-1185">Reference proteome</keyword>
<comment type="caution">
    <text evidence="4">The sequence shown here is derived from an EMBL/GenBank/DDBJ whole genome shotgun (WGS) entry which is preliminary data.</text>
</comment>
<feature type="compositionally biased region" description="Polar residues" evidence="2">
    <location>
        <begin position="134"/>
        <end position="157"/>
    </location>
</feature>
<evidence type="ECO:0000313" key="5">
    <source>
        <dbReference type="Proteomes" id="UP000036947"/>
    </source>
</evidence>
<name>A0A0L0N5B3_TOLOC</name>
<organism evidence="4 5">
    <name type="scientific">Tolypocladium ophioglossoides (strain CBS 100239)</name>
    <name type="common">Snaketongue truffleclub</name>
    <name type="synonym">Elaphocordyceps ophioglossoides</name>
    <dbReference type="NCBI Taxonomy" id="1163406"/>
    <lineage>
        <taxon>Eukaryota</taxon>
        <taxon>Fungi</taxon>
        <taxon>Dikarya</taxon>
        <taxon>Ascomycota</taxon>
        <taxon>Pezizomycotina</taxon>
        <taxon>Sordariomycetes</taxon>
        <taxon>Hypocreomycetidae</taxon>
        <taxon>Hypocreales</taxon>
        <taxon>Ophiocordycipitaceae</taxon>
        <taxon>Tolypocladium</taxon>
    </lineage>
</organism>
<dbReference type="GO" id="GO:0006338">
    <property type="term" value="P:chromatin remodeling"/>
    <property type="evidence" value="ECO:0007669"/>
    <property type="project" value="UniProtKB-ARBA"/>
</dbReference>
<evidence type="ECO:0000256" key="2">
    <source>
        <dbReference type="SAM" id="MobiDB-lite"/>
    </source>
</evidence>
<feature type="compositionally biased region" description="Basic and acidic residues" evidence="2">
    <location>
        <begin position="276"/>
        <end position="287"/>
    </location>
</feature>
<feature type="region of interest" description="Disordered" evidence="2">
    <location>
        <begin position="127"/>
        <end position="244"/>
    </location>
</feature>
<feature type="compositionally biased region" description="Low complexity" evidence="2">
    <location>
        <begin position="158"/>
        <end position="175"/>
    </location>
</feature>
<gene>
    <name evidence="4" type="ORF">TOPH_06225</name>
</gene>
<dbReference type="InterPro" id="IPR000953">
    <property type="entry name" value="Chromo/chromo_shadow_dom"/>
</dbReference>
<protein>
    <recommendedName>
        <fullName evidence="3">Chromo domain-containing protein</fullName>
    </recommendedName>
</protein>
<comment type="subunit">
    <text evidence="1">Component of the NuA4 histone acetyltransferase complex.</text>
</comment>
<evidence type="ECO:0000259" key="3">
    <source>
        <dbReference type="PROSITE" id="PS50013"/>
    </source>
</evidence>
<feature type="region of interest" description="Disordered" evidence="2">
    <location>
        <begin position="67"/>
        <end position="91"/>
    </location>
</feature>
<accession>A0A0L0N5B3</accession>